<protein>
    <submittedName>
        <fullName evidence="4">Sensor</fullName>
    </submittedName>
</protein>
<dbReference type="RefSeq" id="WP_284331804.1">
    <property type="nucleotide sequence ID" value="NZ_BSOA01000015.1"/>
</dbReference>
<keyword evidence="1" id="KW-0472">Membrane</keyword>
<dbReference type="InterPro" id="IPR006860">
    <property type="entry name" value="FecR"/>
</dbReference>
<keyword evidence="5" id="KW-1185">Reference proteome</keyword>
<dbReference type="Pfam" id="PF04773">
    <property type="entry name" value="FecR"/>
    <property type="match status" value="1"/>
</dbReference>
<evidence type="ECO:0000259" key="3">
    <source>
        <dbReference type="Pfam" id="PF16220"/>
    </source>
</evidence>
<dbReference type="InterPro" id="IPR032623">
    <property type="entry name" value="FecR_N"/>
</dbReference>
<dbReference type="EMBL" id="BSOA01000015">
    <property type="protein sequence ID" value="GLQ88361.1"/>
    <property type="molecule type" value="Genomic_DNA"/>
</dbReference>
<feature type="domain" description="FecR protein" evidence="2">
    <location>
        <begin position="151"/>
        <end position="239"/>
    </location>
</feature>
<evidence type="ECO:0000313" key="4">
    <source>
        <dbReference type="EMBL" id="GLQ88361.1"/>
    </source>
</evidence>
<organism evidence="4 5">
    <name type="scientific">Dyella flagellata</name>
    <dbReference type="NCBI Taxonomy" id="1867833"/>
    <lineage>
        <taxon>Bacteria</taxon>
        <taxon>Pseudomonadati</taxon>
        <taxon>Pseudomonadota</taxon>
        <taxon>Gammaproteobacteria</taxon>
        <taxon>Lysobacterales</taxon>
        <taxon>Rhodanobacteraceae</taxon>
        <taxon>Dyella</taxon>
    </lineage>
</organism>
<dbReference type="Gene3D" id="2.60.120.1440">
    <property type="match status" value="1"/>
</dbReference>
<feature type="transmembrane region" description="Helical" evidence="1">
    <location>
        <begin position="114"/>
        <end position="134"/>
    </location>
</feature>
<feature type="domain" description="FecR N-terminal" evidence="3">
    <location>
        <begin position="18"/>
        <end position="55"/>
    </location>
</feature>
<accession>A0ABQ5X9L3</accession>
<keyword evidence="1" id="KW-1133">Transmembrane helix</keyword>
<comment type="caution">
    <text evidence="4">The sequence shown here is derived from an EMBL/GenBank/DDBJ whole genome shotgun (WGS) entry which is preliminary data.</text>
</comment>
<dbReference type="PANTHER" id="PTHR30273:SF2">
    <property type="entry name" value="PROTEIN FECR"/>
    <property type="match status" value="1"/>
</dbReference>
<proteinExistence type="predicted"/>
<evidence type="ECO:0000256" key="1">
    <source>
        <dbReference type="SAM" id="Phobius"/>
    </source>
</evidence>
<dbReference type="PANTHER" id="PTHR30273">
    <property type="entry name" value="PERIPLASMIC SIGNAL SENSOR AND SIGMA FACTOR ACTIVATOR FECR-RELATED"/>
    <property type="match status" value="1"/>
</dbReference>
<sequence length="375" mass="41516">MNESTHFDAVRQARRITEQAVGWYIEQQEPLSERQRAAFLDWLRASPNHVAEYFAVVQMHGDMKAAAALKQITATELVEQARRDNPIVMFPHMEKAMPEQRPVHSKRSTRSRHLLAGAASIAALALVWLGMAHWRTAEVRPQQARMEHYAATDTAQSLALADGTLIHLDRNSDIDVRFDDRYRRIEVRRGHALFDVGKDPARPMLVNVGGHVLQDIGTIFEVRRDSGGDTLTVISGRVRVLDAQKASSKGDDLPLPGVAIADLSAGQQIELDASGASPVHPAQIAQTTAWLPANISFEHETIANVARSFNAYTSTPLEIEGEQLAQKRISGVFHADNPQAFVAYLSTLPNVRIIRDADRIRVVSANQTETKSGHL</sequence>
<dbReference type="Proteomes" id="UP001156627">
    <property type="component" value="Unassembled WGS sequence"/>
</dbReference>
<reference evidence="5" key="1">
    <citation type="journal article" date="2019" name="Int. J. Syst. Evol. Microbiol.">
        <title>The Global Catalogue of Microorganisms (GCM) 10K type strain sequencing project: providing services to taxonomists for standard genome sequencing and annotation.</title>
        <authorList>
            <consortium name="The Broad Institute Genomics Platform"/>
            <consortium name="The Broad Institute Genome Sequencing Center for Infectious Disease"/>
            <person name="Wu L."/>
            <person name="Ma J."/>
        </authorList>
    </citation>
    <scope>NUCLEOTIDE SEQUENCE [LARGE SCALE GENOMIC DNA]</scope>
    <source>
        <strain evidence="5">NBRC 111981</strain>
    </source>
</reference>
<evidence type="ECO:0000259" key="2">
    <source>
        <dbReference type="Pfam" id="PF04773"/>
    </source>
</evidence>
<keyword evidence="1" id="KW-0812">Transmembrane</keyword>
<dbReference type="InterPro" id="IPR012373">
    <property type="entry name" value="Ferrdict_sens_TM"/>
</dbReference>
<dbReference type="Pfam" id="PF16220">
    <property type="entry name" value="DUF4880"/>
    <property type="match status" value="1"/>
</dbReference>
<dbReference type="PIRSF" id="PIRSF018266">
    <property type="entry name" value="FecR"/>
    <property type="match status" value="1"/>
</dbReference>
<evidence type="ECO:0000313" key="5">
    <source>
        <dbReference type="Proteomes" id="UP001156627"/>
    </source>
</evidence>
<gene>
    <name evidence="4" type="ORF">GCM10007898_19300</name>
</gene>
<name>A0ABQ5X9L3_9GAMM</name>